<evidence type="ECO:0000256" key="1">
    <source>
        <dbReference type="ARBA" id="ARBA00010515"/>
    </source>
</evidence>
<dbReference type="OrthoDB" id="9806180at2"/>
<dbReference type="PANTHER" id="PTHR48081">
    <property type="entry name" value="AB HYDROLASE SUPERFAMILY PROTEIN C4A8.06C"/>
    <property type="match status" value="1"/>
</dbReference>
<sequence>MSEIAALREMLKKVVDPDVVRPVATARRSQMSYGCSVPLPAGCQRESVRFNGVPSLRIVPENCSAKRAILLFHSGGYSSGSAADHAAMLATLAMSAEAVGYAVDYRLAPEQPFPAALEDAIESYLGLIETGTDPTGVALVGDSAGGGLALALAQEIARRGLPRVGCLYLISPWVDLTLSGRSYELRRRADPVLSREILRHLASIYLGSQEPTDPRASPLFGSHLGMPPILIHVGSDEVLLSDALAVAERTAIAGGEVSLKVWAEMIHIFPWYFAQLSAGREALAQAGAWISERIMAQERPTMPTTGIELRGK</sequence>
<dbReference type="InterPro" id="IPR050300">
    <property type="entry name" value="GDXG_lipolytic_enzyme"/>
</dbReference>
<dbReference type="Proteomes" id="UP000183208">
    <property type="component" value="Unassembled WGS sequence"/>
</dbReference>
<organism evidence="4 5">
    <name type="scientific">Bradyrhizobium lablabi</name>
    <dbReference type="NCBI Taxonomy" id="722472"/>
    <lineage>
        <taxon>Bacteria</taxon>
        <taxon>Pseudomonadati</taxon>
        <taxon>Pseudomonadota</taxon>
        <taxon>Alphaproteobacteria</taxon>
        <taxon>Hyphomicrobiales</taxon>
        <taxon>Nitrobacteraceae</taxon>
        <taxon>Bradyrhizobium</taxon>
    </lineage>
</organism>
<accession>A0A1M7CWD9</accession>
<dbReference type="Gene3D" id="3.40.50.1820">
    <property type="entry name" value="alpha/beta hydrolase"/>
    <property type="match status" value="1"/>
</dbReference>
<proteinExistence type="inferred from homology"/>
<dbReference type="PANTHER" id="PTHR48081:SF30">
    <property type="entry name" value="ACETYL-HYDROLASE LIPR-RELATED"/>
    <property type="match status" value="1"/>
</dbReference>
<evidence type="ECO:0000313" key="5">
    <source>
        <dbReference type="Proteomes" id="UP000183208"/>
    </source>
</evidence>
<evidence type="ECO:0000259" key="3">
    <source>
        <dbReference type="Pfam" id="PF07859"/>
    </source>
</evidence>
<protein>
    <submittedName>
        <fullName evidence="4">Acetyl esterase/lipase</fullName>
    </submittedName>
</protein>
<comment type="similarity">
    <text evidence="1">Belongs to the 'GDXG' lipolytic enzyme family.</text>
</comment>
<evidence type="ECO:0000256" key="2">
    <source>
        <dbReference type="ARBA" id="ARBA00022801"/>
    </source>
</evidence>
<dbReference type="InterPro" id="IPR029058">
    <property type="entry name" value="AB_hydrolase_fold"/>
</dbReference>
<dbReference type="InterPro" id="IPR013094">
    <property type="entry name" value="AB_hydrolase_3"/>
</dbReference>
<dbReference type="GO" id="GO:0004806">
    <property type="term" value="F:triacylglycerol lipase activity"/>
    <property type="evidence" value="ECO:0007669"/>
    <property type="project" value="TreeGrafter"/>
</dbReference>
<feature type="domain" description="Alpha/beta hydrolase fold-3" evidence="3">
    <location>
        <begin position="69"/>
        <end position="269"/>
    </location>
</feature>
<name>A0A1M7CWD9_9BRAD</name>
<keyword evidence="2" id="KW-0378">Hydrolase</keyword>
<reference evidence="4 5" key="1">
    <citation type="submission" date="2016-10" db="EMBL/GenBank/DDBJ databases">
        <authorList>
            <person name="de Groot N.N."/>
        </authorList>
    </citation>
    <scope>NUCLEOTIDE SEQUENCE [LARGE SCALE GENOMIC DNA]</scope>
    <source>
        <strain evidence="4 5">GAS522</strain>
    </source>
</reference>
<dbReference type="RefSeq" id="WP_074824860.1">
    <property type="nucleotide sequence ID" value="NZ_FNTI01000001.1"/>
</dbReference>
<dbReference type="AlphaFoldDB" id="A0A1M7CWD9"/>
<gene>
    <name evidence="4" type="ORF">SAMN05444171_5065</name>
</gene>
<evidence type="ECO:0000313" key="4">
    <source>
        <dbReference type="EMBL" id="SED75976.1"/>
    </source>
</evidence>
<dbReference type="Pfam" id="PF07859">
    <property type="entry name" value="Abhydrolase_3"/>
    <property type="match status" value="1"/>
</dbReference>
<dbReference type="EMBL" id="FNTI01000001">
    <property type="protein sequence ID" value="SED75976.1"/>
    <property type="molecule type" value="Genomic_DNA"/>
</dbReference>
<dbReference type="SUPFAM" id="SSF53474">
    <property type="entry name" value="alpha/beta-Hydrolases"/>
    <property type="match status" value="1"/>
</dbReference>